<dbReference type="InterPro" id="IPR009056">
    <property type="entry name" value="Cyt_c-like_dom"/>
</dbReference>
<dbReference type="PANTHER" id="PTHR35008:SF9">
    <property type="entry name" value="CYTOCHROME C DOMAIN-CONTAINING PROTEIN"/>
    <property type="match status" value="1"/>
</dbReference>
<feature type="region of interest" description="Disordered" evidence="5">
    <location>
        <begin position="43"/>
        <end position="95"/>
    </location>
</feature>
<feature type="domain" description="Cytochrome c" evidence="6">
    <location>
        <begin position="232"/>
        <end position="318"/>
    </location>
</feature>
<accession>A0ABZ3CPE6</accession>
<sequence>MSKLGLQASLGKRILLGAIVALVLLIVGFLFATQGGWNHFLRSEPPLDRGEQNAQNASQERQSFSNDMASWRTDPGKPPMGVPVDRDGYFQPSLDREIPDGEFGEAVRRGREIFTNTGTNAADFVGNDLACTNCHLDAGRRPNAAPMWAAAVKYPAYRSKNEMINTMEDRVHGCFTYSMNAQDSPSGGPPPRGSQIYKDLESYFFWLAQGAPIDTHLPGAGYPELEKTELGTDKERGEAVFAANCAACHGDEGQGTKDLNGRTIFPPLWGERSFNWGAGMHRTSTAAGFIKANMPLGKPYSLTDQEAWDVAAYITSKDRPIDPRDVDKSQ</sequence>
<keyword evidence="8" id="KW-1185">Reference proteome</keyword>
<dbReference type="EMBL" id="CP151919">
    <property type="protein sequence ID" value="XAD53006.1"/>
    <property type="molecule type" value="Genomic_DNA"/>
</dbReference>
<evidence type="ECO:0000256" key="4">
    <source>
        <dbReference type="PROSITE-ProRule" id="PRU00433"/>
    </source>
</evidence>
<evidence type="ECO:0000256" key="1">
    <source>
        <dbReference type="ARBA" id="ARBA00022617"/>
    </source>
</evidence>
<evidence type="ECO:0000256" key="2">
    <source>
        <dbReference type="ARBA" id="ARBA00022723"/>
    </source>
</evidence>
<name>A0ABZ3CPE6_9GAMM</name>
<gene>
    <name evidence="7" type="ORF">AAGT95_14290</name>
</gene>
<evidence type="ECO:0000313" key="7">
    <source>
        <dbReference type="EMBL" id="XAD53006.1"/>
    </source>
</evidence>
<reference evidence="7 8" key="1">
    <citation type="submission" date="2024-04" db="EMBL/GenBank/DDBJ databases">
        <title>Salinicola lusitanus LLJ914,a marine bacterium isolated from the Okinawa Trough.</title>
        <authorList>
            <person name="Li J."/>
        </authorList>
    </citation>
    <scope>NUCLEOTIDE SEQUENCE [LARGE SCALE GENOMIC DNA]</scope>
    <source>
        <strain evidence="7 8">LLJ914</strain>
    </source>
</reference>
<dbReference type="Gene3D" id="1.10.760.10">
    <property type="entry name" value="Cytochrome c-like domain"/>
    <property type="match status" value="2"/>
</dbReference>
<evidence type="ECO:0000259" key="6">
    <source>
        <dbReference type="PROSITE" id="PS51007"/>
    </source>
</evidence>
<evidence type="ECO:0000256" key="3">
    <source>
        <dbReference type="ARBA" id="ARBA00023004"/>
    </source>
</evidence>
<protein>
    <submittedName>
        <fullName evidence="7">C-type cytochrome</fullName>
    </submittedName>
</protein>
<organism evidence="7 8">
    <name type="scientific">Salinicola lusitanus</name>
    <dbReference type="NCBI Taxonomy" id="1949085"/>
    <lineage>
        <taxon>Bacteria</taxon>
        <taxon>Pseudomonadati</taxon>
        <taxon>Pseudomonadota</taxon>
        <taxon>Gammaproteobacteria</taxon>
        <taxon>Oceanospirillales</taxon>
        <taxon>Halomonadaceae</taxon>
        <taxon>Salinicola</taxon>
    </lineage>
</organism>
<feature type="compositionally biased region" description="Basic and acidic residues" evidence="5">
    <location>
        <begin position="84"/>
        <end position="95"/>
    </location>
</feature>
<keyword evidence="1 4" id="KW-0349">Heme</keyword>
<proteinExistence type="predicted"/>
<keyword evidence="2 4" id="KW-0479">Metal-binding</keyword>
<dbReference type="PROSITE" id="PS51007">
    <property type="entry name" value="CYTC"/>
    <property type="match status" value="2"/>
</dbReference>
<dbReference type="InterPro" id="IPR036909">
    <property type="entry name" value="Cyt_c-like_dom_sf"/>
</dbReference>
<dbReference type="PANTHER" id="PTHR35008">
    <property type="entry name" value="BLL4482 PROTEIN-RELATED"/>
    <property type="match status" value="1"/>
</dbReference>
<feature type="compositionally biased region" description="Polar residues" evidence="5">
    <location>
        <begin position="52"/>
        <end position="68"/>
    </location>
</feature>
<feature type="domain" description="Cytochrome c" evidence="6">
    <location>
        <begin position="105"/>
        <end position="211"/>
    </location>
</feature>
<keyword evidence="3 4" id="KW-0408">Iron</keyword>
<evidence type="ECO:0000256" key="5">
    <source>
        <dbReference type="SAM" id="MobiDB-lite"/>
    </source>
</evidence>
<dbReference type="RefSeq" id="WP_342594236.1">
    <property type="nucleotide sequence ID" value="NZ_CP151919.1"/>
</dbReference>
<evidence type="ECO:0000313" key="8">
    <source>
        <dbReference type="Proteomes" id="UP001453229"/>
    </source>
</evidence>
<dbReference type="InterPro" id="IPR051459">
    <property type="entry name" value="Cytochrome_c-type_DH"/>
</dbReference>
<dbReference type="Proteomes" id="UP001453229">
    <property type="component" value="Chromosome"/>
</dbReference>
<dbReference type="Pfam" id="PF13442">
    <property type="entry name" value="Cytochrome_CBB3"/>
    <property type="match status" value="1"/>
</dbReference>
<dbReference type="SUPFAM" id="SSF46626">
    <property type="entry name" value="Cytochrome c"/>
    <property type="match status" value="2"/>
</dbReference>